<keyword evidence="5" id="KW-1185">Reference proteome</keyword>
<dbReference type="EMBL" id="JAHFZB010000004">
    <property type="protein sequence ID" value="KAK6490468.1"/>
    <property type="molecule type" value="Genomic_DNA"/>
</dbReference>
<feature type="compositionally biased region" description="Polar residues" evidence="2">
    <location>
        <begin position="1"/>
        <end position="11"/>
    </location>
</feature>
<accession>A0ABR1A074</accession>
<dbReference type="PROSITE" id="PS50158">
    <property type="entry name" value="ZF_CCHC"/>
    <property type="match status" value="1"/>
</dbReference>
<dbReference type="PANTHER" id="PTHR45823">
    <property type="entry name" value="T-SNARE COILED-COIL HOMOLOGY DOMAIN-CONTAINING PROTEIN"/>
    <property type="match status" value="1"/>
</dbReference>
<feature type="region of interest" description="Disordered" evidence="2">
    <location>
        <begin position="1"/>
        <end position="24"/>
    </location>
</feature>
<dbReference type="PANTHER" id="PTHR45823:SF1">
    <property type="entry name" value="T-SNARE COILED-COIL HOMOLOGY DOMAIN-CONTAINING PROTEIN"/>
    <property type="match status" value="1"/>
</dbReference>
<proteinExistence type="predicted"/>
<evidence type="ECO:0000256" key="1">
    <source>
        <dbReference type="PROSITE-ProRule" id="PRU00047"/>
    </source>
</evidence>
<keyword evidence="1" id="KW-0862">Zinc</keyword>
<evidence type="ECO:0000313" key="4">
    <source>
        <dbReference type="EMBL" id="KAK6490468.1"/>
    </source>
</evidence>
<dbReference type="InterPro" id="IPR001878">
    <property type="entry name" value="Znf_CCHC"/>
</dbReference>
<name>A0ABR1A074_HUSHU</name>
<keyword evidence="1" id="KW-0863">Zinc-finger</keyword>
<evidence type="ECO:0000259" key="3">
    <source>
        <dbReference type="PROSITE" id="PS50158"/>
    </source>
</evidence>
<evidence type="ECO:0000313" key="5">
    <source>
        <dbReference type="Proteomes" id="UP001369086"/>
    </source>
</evidence>
<protein>
    <recommendedName>
        <fullName evidence="3">CCHC-type domain-containing protein</fullName>
    </recommendedName>
</protein>
<gene>
    <name evidence="4" type="ORF">HHUSO_G5016</name>
</gene>
<comment type="caution">
    <text evidence="4">The sequence shown here is derived from an EMBL/GenBank/DDBJ whole genome shotgun (WGS) entry which is preliminary data.</text>
</comment>
<organism evidence="4 5">
    <name type="scientific">Huso huso</name>
    <name type="common">Beluga</name>
    <name type="synonym">Acipenser huso</name>
    <dbReference type="NCBI Taxonomy" id="61971"/>
    <lineage>
        <taxon>Eukaryota</taxon>
        <taxon>Metazoa</taxon>
        <taxon>Chordata</taxon>
        <taxon>Craniata</taxon>
        <taxon>Vertebrata</taxon>
        <taxon>Euteleostomi</taxon>
        <taxon>Actinopterygii</taxon>
        <taxon>Chondrostei</taxon>
        <taxon>Acipenseriformes</taxon>
        <taxon>Acipenseridae</taxon>
        <taxon>Huso</taxon>
    </lineage>
</organism>
<evidence type="ECO:0000256" key="2">
    <source>
        <dbReference type="SAM" id="MobiDB-lite"/>
    </source>
</evidence>
<dbReference type="Proteomes" id="UP001369086">
    <property type="component" value="Unassembled WGS sequence"/>
</dbReference>
<sequence length="246" mass="27494">MLPSPATTSPLSEHVPPGPKPKLPRFSGQTSLEAFLAQFKFAATEHGWGSVIKASYLTQSLEEAALEILLDLESEERADYRVLLRALKRQFGENESYLFLQSRLQNRRQTPGECLGLLGANIARLTRRAYSSEGSSFIPRIVLDAFLRSIEPPELRYQVRLATPTSLDEVIDHATAIEAVFLDQPATRHPTSQPISWTQPLNHERVQDTERICWCCGTPGHVMADCHQLEPKTAACQLPGNESRFS</sequence>
<feature type="domain" description="CCHC-type" evidence="3">
    <location>
        <begin position="213"/>
        <end position="226"/>
    </location>
</feature>
<keyword evidence="1" id="KW-0479">Metal-binding</keyword>
<reference evidence="4 5" key="1">
    <citation type="submission" date="2021-05" db="EMBL/GenBank/DDBJ databases">
        <authorList>
            <person name="Zahm M."/>
            <person name="Klopp C."/>
            <person name="Cabau C."/>
            <person name="Kuhl H."/>
            <person name="Suciu R."/>
            <person name="Ciorpac M."/>
            <person name="Holostenco D."/>
            <person name="Gessner J."/>
            <person name="Wuertz S."/>
            <person name="Hohne C."/>
            <person name="Stock M."/>
            <person name="Gislard M."/>
            <person name="Lluch J."/>
            <person name="Milhes M."/>
            <person name="Lampietro C."/>
            <person name="Lopez Roques C."/>
            <person name="Donnadieu C."/>
            <person name="Du K."/>
            <person name="Schartl M."/>
            <person name="Guiguen Y."/>
        </authorList>
    </citation>
    <scope>NUCLEOTIDE SEQUENCE [LARGE SCALE GENOMIC DNA]</scope>
    <source>
        <strain evidence="4">Hh-F2</strain>
        <tissue evidence="4">Blood</tissue>
    </source>
</reference>